<proteinExistence type="predicted"/>
<dbReference type="InterPro" id="IPR029039">
    <property type="entry name" value="Flavoprotein-like_sf"/>
</dbReference>
<dbReference type="Gene3D" id="3.40.50.360">
    <property type="match status" value="1"/>
</dbReference>
<dbReference type="PROSITE" id="PS50902">
    <property type="entry name" value="FLAVODOXIN_LIKE"/>
    <property type="match status" value="1"/>
</dbReference>
<organism evidence="2 3">
    <name type="scientific">Bipolaricaulis sibiricus</name>
    <dbReference type="NCBI Taxonomy" id="2501609"/>
    <lineage>
        <taxon>Bacteria</taxon>
        <taxon>Candidatus Bipolaricaulota</taxon>
        <taxon>Candidatus Bipolaricaulia</taxon>
        <taxon>Candidatus Bipolaricaulales</taxon>
        <taxon>Candidatus Bipolaricaulaceae</taxon>
        <taxon>Candidatus Bipolaricaulis</taxon>
    </lineage>
</organism>
<dbReference type="Pfam" id="PF12724">
    <property type="entry name" value="Flavodoxin_5"/>
    <property type="match status" value="1"/>
</dbReference>
<dbReference type="InterPro" id="IPR026816">
    <property type="entry name" value="Flavodoxin_dom"/>
</dbReference>
<feature type="domain" description="Flavodoxin-like" evidence="1">
    <location>
        <begin position="3"/>
        <end position="152"/>
    </location>
</feature>
<dbReference type="Proteomes" id="UP000287233">
    <property type="component" value="Chromosome"/>
</dbReference>
<dbReference type="InterPro" id="IPR008254">
    <property type="entry name" value="Flavodoxin/NO_synth"/>
</dbReference>
<evidence type="ECO:0000313" key="3">
    <source>
        <dbReference type="Proteomes" id="UP000287233"/>
    </source>
</evidence>
<dbReference type="EMBL" id="CP034928">
    <property type="protein sequence ID" value="QAA75793.1"/>
    <property type="molecule type" value="Genomic_DNA"/>
</dbReference>
<dbReference type="AlphaFoldDB" id="A0A410FRY7"/>
<sequence length="157" mass="16944">MNIGLIIYSQTGHTLSVAEKLREKLSAAGHVVALERLEAEGAVRPGVRDVRLKSVPDVTAYDAVVLGSPVHGFAVSAVMQAYLRQVPSLAGRRVACLVTQSFPFAWMGGNRALRQMTRACQTKGATVCAVGVVNWARRSREQRIAAVVDKLIRCLSS</sequence>
<evidence type="ECO:0000259" key="1">
    <source>
        <dbReference type="PROSITE" id="PS50902"/>
    </source>
</evidence>
<dbReference type="SUPFAM" id="SSF52218">
    <property type="entry name" value="Flavoproteins"/>
    <property type="match status" value="1"/>
</dbReference>
<dbReference type="GO" id="GO:0010181">
    <property type="term" value="F:FMN binding"/>
    <property type="evidence" value="ECO:0007669"/>
    <property type="project" value="InterPro"/>
</dbReference>
<protein>
    <recommendedName>
        <fullName evidence="1">Flavodoxin-like domain-containing protein</fullName>
    </recommendedName>
</protein>
<name>A0A410FRY7_BIPS1</name>
<evidence type="ECO:0000313" key="2">
    <source>
        <dbReference type="EMBL" id="QAA75793.1"/>
    </source>
</evidence>
<reference evidence="3" key="1">
    <citation type="submission" date="2018-12" db="EMBL/GenBank/DDBJ databases">
        <title>Complete genome sequence of an uncultured bacterium of the candidate phylum Bipolaricaulota.</title>
        <authorList>
            <person name="Kadnikov V.V."/>
            <person name="Mardanov A.V."/>
            <person name="Beletsky A.V."/>
            <person name="Frank Y.A."/>
            <person name="Karnachuk O.V."/>
            <person name="Ravin N.V."/>
        </authorList>
    </citation>
    <scope>NUCLEOTIDE SEQUENCE [LARGE SCALE GENOMIC DNA]</scope>
</reference>
<dbReference type="KEGG" id="bih:BIP78_0025"/>
<gene>
    <name evidence="2" type="ORF">BIP78_0025</name>
</gene>
<accession>A0A410FRY7</accession>